<evidence type="ECO:0000313" key="3">
    <source>
        <dbReference type="Proteomes" id="UP000789901"/>
    </source>
</evidence>
<name>A0ABN7X3Z0_GIGMA</name>
<evidence type="ECO:0000313" key="2">
    <source>
        <dbReference type="EMBL" id="CAG8846629.1"/>
    </source>
</evidence>
<comment type="caution">
    <text evidence="2">The sequence shown here is derived from an EMBL/GenBank/DDBJ whole genome shotgun (WGS) entry which is preliminary data.</text>
</comment>
<dbReference type="Proteomes" id="UP000789901">
    <property type="component" value="Unassembled WGS sequence"/>
</dbReference>
<organism evidence="2 3">
    <name type="scientific">Gigaspora margarita</name>
    <dbReference type="NCBI Taxonomy" id="4874"/>
    <lineage>
        <taxon>Eukaryota</taxon>
        <taxon>Fungi</taxon>
        <taxon>Fungi incertae sedis</taxon>
        <taxon>Mucoromycota</taxon>
        <taxon>Glomeromycotina</taxon>
        <taxon>Glomeromycetes</taxon>
        <taxon>Diversisporales</taxon>
        <taxon>Gigasporaceae</taxon>
        <taxon>Gigaspora</taxon>
    </lineage>
</organism>
<feature type="non-terminal residue" evidence="2">
    <location>
        <position position="98"/>
    </location>
</feature>
<accession>A0ABN7X3Z0</accession>
<keyword evidence="1" id="KW-0732">Signal</keyword>
<reference evidence="2 3" key="1">
    <citation type="submission" date="2021-06" db="EMBL/GenBank/DDBJ databases">
        <authorList>
            <person name="Kallberg Y."/>
            <person name="Tangrot J."/>
            <person name="Rosling A."/>
        </authorList>
    </citation>
    <scope>NUCLEOTIDE SEQUENCE [LARGE SCALE GENOMIC DNA]</scope>
    <source>
        <strain evidence="2 3">120-4 pot B 10/14</strain>
    </source>
</reference>
<evidence type="ECO:0000256" key="1">
    <source>
        <dbReference type="SAM" id="SignalP"/>
    </source>
</evidence>
<feature type="signal peptide" evidence="1">
    <location>
        <begin position="1"/>
        <end position="16"/>
    </location>
</feature>
<feature type="chain" id="PRO_5045666781" evidence="1">
    <location>
        <begin position="17"/>
        <end position="98"/>
    </location>
</feature>
<proteinExistence type="predicted"/>
<keyword evidence="3" id="KW-1185">Reference proteome</keyword>
<gene>
    <name evidence="2" type="ORF">GMARGA_LOCUS38256</name>
</gene>
<dbReference type="EMBL" id="CAJVQB010084309">
    <property type="protein sequence ID" value="CAG8846629.1"/>
    <property type="molecule type" value="Genomic_DNA"/>
</dbReference>
<sequence>MFFAVLLVIVFPPSKSQTAQSLCDNVFNAFENYQSVEYFAAKKFLKSFPFDINLHYYFSIKLSNLRDNQGMVMNKHFGQLAEPALNRIDKNLEIRLGV</sequence>
<feature type="non-terminal residue" evidence="2">
    <location>
        <position position="1"/>
    </location>
</feature>
<protein>
    <submittedName>
        <fullName evidence="2">25786_t:CDS:1</fullName>
    </submittedName>
</protein>